<keyword evidence="2" id="KW-1185">Reference proteome</keyword>
<dbReference type="AlphaFoldDB" id="A0ABD5SYL7"/>
<dbReference type="EMBL" id="JBHSWT010000012">
    <property type="protein sequence ID" value="MFC6770049.1"/>
    <property type="molecule type" value="Genomic_DNA"/>
</dbReference>
<reference evidence="1 2" key="1">
    <citation type="journal article" date="2019" name="Int. J. Syst. Evol. Microbiol.">
        <title>The Global Catalogue of Microorganisms (GCM) 10K type strain sequencing project: providing services to taxonomists for standard genome sequencing and annotation.</title>
        <authorList>
            <consortium name="The Broad Institute Genomics Platform"/>
            <consortium name="The Broad Institute Genome Sequencing Center for Infectious Disease"/>
            <person name="Wu L."/>
            <person name="Ma J."/>
        </authorList>
    </citation>
    <scope>NUCLEOTIDE SEQUENCE [LARGE SCALE GENOMIC DNA]</scope>
    <source>
        <strain evidence="1 2">PJ61</strain>
    </source>
</reference>
<evidence type="ECO:0000313" key="1">
    <source>
        <dbReference type="EMBL" id="MFC6770049.1"/>
    </source>
</evidence>
<sequence>MDLDDLDSQSGFVDYPAENGGWNRVKYDSILKARLAFGLWQRVGPYDDPSGDDSDSKLVPLRVAAATKADLVAYLLVTKSGRYTKRTIANLLDVTTATVRNHATRVRTKWSAIATLPDRAMFTCDGSPLHHYADLYTPTDQ</sequence>
<comment type="caution">
    <text evidence="1">The sequence shown here is derived from an EMBL/GenBank/DDBJ whole genome shotgun (WGS) entry which is preliminary data.</text>
</comment>
<accession>A0ABD5SYL7</accession>
<evidence type="ECO:0000313" key="2">
    <source>
        <dbReference type="Proteomes" id="UP001596274"/>
    </source>
</evidence>
<proteinExistence type="predicted"/>
<organism evidence="1 2">
    <name type="scientific">Halorubrum pallidum</name>
    <dbReference type="NCBI Taxonomy" id="1526114"/>
    <lineage>
        <taxon>Archaea</taxon>
        <taxon>Methanobacteriati</taxon>
        <taxon>Methanobacteriota</taxon>
        <taxon>Stenosarchaea group</taxon>
        <taxon>Halobacteria</taxon>
        <taxon>Halobacteriales</taxon>
        <taxon>Haloferacaceae</taxon>
        <taxon>Halorubrum</taxon>
    </lineage>
</organism>
<name>A0ABD5SYL7_9EURY</name>
<gene>
    <name evidence="1" type="ORF">ACFQDD_00670</name>
</gene>
<protein>
    <submittedName>
        <fullName evidence="1">Uncharacterized protein</fullName>
    </submittedName>
</protein>
<dbReference type="Proteomes" id="UP001596274">
    <property type="component" value="Unassembled WGS sequence"/>
</dbReference>